<proteinExistence type="predicted"/>
<gene>
    <name evidence="1" type="primary">RRP6</name>
    <name evidence="1" type="ORF">IWQ57_003238</name>
</gene>
<evidence type="ECO:0000313" key="2">
    <source>
        <dbReference type="Proteomes" id="UP001140234"/>
    </source>
</evidence>
<accession>A0ACC1JXN6</accession>
<feature type="non-terminal residue" evidence="1">
    <location>
        <position position="1"/>
    </location>
</feature>
<reference evidence="1" key="1">
    <citation type="submission" date="2022-07" db="EMBL/GenBank/DDBJ databases">
        <title>Phylogenomic reconstructions and comparative analyses of Kickxellomycotina fungi.</title>
        <authorList>
            <person name="Reynolds N.K."/>
            <person name="Stajich J.E."/>
            <person name="Barry K."/>
            <person name="Grigoriev I.V."/>
            <person name="Crous P."/>
            <person name="Smith M.E."/>
        </authorList>
    </citation>
    <scope>NUCLEOTIDE SEQUENCE</scope>
    <source>
        <strain evidence="1">CBS 109366</strain>
    </source>
</reference>
<dbReference type="EMBL" id="JANBUJ010001008">
    <property type="protein sequence ID" value="KAJ2769127.1"/>
    <property type="molecule type" value="Genomic_DNA"/>
</dbReference>
<dbReference type="Proteomes" id="UP001140234">
    <property type="component" value="Unassembled WGS sequence"/>
</dbReference>
<protein>
    <submittedName>
        <fullName evidence="1">Exosome nuclease subunit</fullName>
    </submittedName>
</protein>
<comment type="caution">
    <text evidence="1">The sequence shown here is derived from an EMBL/GenBank/DDBJ whole genome shotgun (WGS) entry which is preliminary data.</text>
</comment>
<keyword evidence="2" id="KW-1185">Reference proteome</keyword>
<evidence type="ECO:0000313" key="1">
    <source>
        <dbReference type="EMBL" id="KAJ2769127.1"/>
    </source>
</evidence>
<sequence length="733" mass="79625">PKSQQQQQQQQQQGVRVVHAQNIPRPQLQFKDAIDNSPVTPFVWRIRDKVHARVPLDYGLPGEDVAGTPMGEHLQRLGIPQSPASPASGAATPRRSTPPASLALAAATALGDAGPLRALPHPYEYEITHIEHPEQLFADAEPQPPADWDAVPFAFVDSDAGLAAMMAHLEESAGEIAIDLEHHDYRSYQGFTCLVQISSRTRDYVVDALALRGELQCLNRVTADPRRVKVFHGADHDIQWLQRDFGVYVVGLFDTYHASKVLNMAHHSLAHLLQTYCGYHADKKYQLADWRIRPVPDEMMRYARADTHFLLYVFDRMRGELLERGRRLVGMDVASPDSMHFGELAGLDTVQTAVQPMELVLQRSGQTALKTYAKEGYDADNGQGAGGWVRLLRKWAHPLTPPQLAVFRALHQWRDSCAREEDESIRYVLPNHMLFAIADRMPADEARLLAACRPTPPLVRLHAADMVRLIAHARSTTHAHVEDAHAAPATPRRPVHTRFDDAGSPIAADASRPDVLTPELLASAAAMVAPAAGLFGPPSAPVPGGCAESAARAAARARDIRSGLVLTVAVPQTVVTGAAAAAAEAEFTLVGASRKERPTPQRPAAPVVLSETFASARPGTAAATAEEGEKPADFDLSKLELGKPAGGQGQRKKRRAAQQKTADAVESFEYNEDSEDVIGESATPAKPTHRGKRAKKSAPFDPYAKIDSSAAGGKVARSRVSSKAGNRSMTYTK</sequence>
<organism evidence="1 2">
    <name type="scientific">Coemansia nantahalensis</name>
    <dbReference type="NCBI Taxonomy" id="2789366"/>
    <lineage>
        <taxon>Eukaryota</taxon>
        <taxon>Fungi</taxon>
        <taxon>Fungi incertae sedis</taxon>
        <taxon>Zoopagomycota</taxon>
        <taxon>Kickxellomycotina</taxon>
        <taxon>Kickxellomycetes</taxon>
        <taxon>Kickxellales</taxon>
        <taxon>Kickxellaceae</taxon>
        <taxon>Coemansia</taxon>
    </lineage>
</organism>
<name>A0ACC1JXN6_9FUNG</name>